<dbReference type="CDD" id="cd10441">
    <property type="entry name" value="GIY-YIG_COG1833"/>
    <property type="match status" value="1"/>
</dbReference>
<dbReference type="PANTHER" id="PTHR37460">
    <property type="entry name" value="ENDONUCLEASE III"/>
    <property type="match status" value="1"/>
</dbReference>
<evidence type="ECO:0000313" key="2">
    <source>
        <dbReference type="Proteomes" id="UP000070560"/>
    </source>
</evidence>
<dbReference type="GO" id="GO:0004519">
    <property type="term" value="F:endonuclease activity"/>
    <property type="evidence" value="ECO:0007669"/>
    <property type="project" value="UniProtKB-KW"/>
</dbReference>
<dbReference type="KEGG" id="daw:HS1_001195"/>
<keyword evidence="1" id="KW-0255">Endonuclease</keyword>
<dbReference type="PANTHER" id="PTHR37460:SF1">
    <property type="entry name" value="ENDONUCLEASE III"/>
    <property type="match status" value="1"/>
</dbReference>
<sequence>MEGIPRQKGVYSLLFELPKKKFIPIGKLGGFLFKPGFYAYIGSAQCGLRMRLKRHINHKKKKYWHIDYLTEKTKIQAIVFSITAEKIECKVAQVLSQRLSCFPGFGVSDCDCESHLYYCPHFEKLKKEVMNAFSPSLCMFIEL</sequence>
<keyword evidence="1" id="KW-0540">Nuclease</keyword>
<keyword evidence="1" id="KW-0378">Hydrolase</keyword>
<reference evidence="1 2" key="1">
    <citation type="submission" date="2015-10" db="EMBL/GenBank/DDBJ databases">
        <title>Candidatus Desulfofervidus auxilii, a hydrogenotrophic sulfate-reducing bacterium involved in the thermophilic anaerobic oxidation of methane.</title>
        <authorList>
            <person name="Krukenberg V."/>
            <person name="Richter M."/>
            <person name="Wegener G."/>
        </authorList>
    </citation>
    <scope>NUCLEOTIDE SEQUENCE [LARGE SCALE GENOMIC DNA]</scope>
    <source>
        <strain evidence="1 2">HS1</strain>
    </source>
</reference>
<dbReference type="Proteomes" id="UP000070560">
    <property type="component" value="Chromosome"/>
</dbReference>
<name>A0A7U4QKG2_DESA2</name>
<dbReference type="RefSeq" id="WP_066062327.1">
    <property type="nucleotide sequence ID" value="NZ_CP013015.1"/>
</dbReference>
<dbReference type="AlphaFoldDB" id="A0A7U4QKG2"/>
<gene>
    <name evidence="1" type="ORF">HS1_001195</name>
</gene>
<proteinExistence type="predicted"/>
<dbReference type="Pfam" id="PF01986">
    <property type="entry name" value="DUF123"/>
    <property type="match status" value="1"/>
</dbReference>
<accession>A0A7U4QKG2</accession>
<organism evidence="1 2">
    <name type="scientific">Desulfofervidus auxilii</name>
    <dbReference type="NCBI Taxonomy" id="1621989"/>
    <lineage>
        <taxon>Bacteria</taxon>
        <taxon>Pseudomonadati</taxon>
        <taxon>Thermodesulfobacteriota</taxon>
        <taxon>Candidatus Desulfofervidia</taxon>
        <taxon>Candidatus Desulfofervidales</taxon>
        <taxon>Candidatus Desulfofervidaceae</taxon>
        <taxon>Candidatus Desulfofervidus</taxon>
    </lineage>
</organism>
<evidence type="ECO:0000313" key="1">
    <source>
        <dbReference type="EMBL" id="AMM40999.1"/>
    </source>
</evidence>
<protein>
    <submittedName>
        <fullName evidence="1">Endonuclease</fullName>
    </submittedName>
</protein>
<dbReference type="OrthoDB" id="9811593at2"/>
<dbReference type="EMBL" id="CP013015">
    <property type="protein sequence ID" value="AMM40999.1"/>
    <property type="molecule type" value="Genomic_DNA"/>
</dbReference>
<keyword evidence="2" id="KW-1185">Reference proteome</keyword>
<dbReference type="InterPro" id="IPR002837">
    <property type="entry name" value="DUF123"/>
</dbReference>